<dbReference type="GO" id="GO:0016052">
    <property type="term" value="P:carbohydrate catabolic process"/>
    <property type="evidence" value="ECO:0007669"/>
    <property type="project" value="TreeGrafter"/>
</dbReference>
<dbReference type="GO" id="GO:0005737">
    <property type="term" value="C:cytoplasm"/>
    <property type="evidence" value="ECO:0007669"/>
    <property type="project" value="InterPro"/>
</dbReference>
<protein>
    <recommendedName>
        <fullName evidence="3">Deoxyribose-phosphate aldolase</fullName>
        <ecNumber evidence="3">4.1.2.4</ecNumber>
    </recommendedName>
</protein>
<dbReference type="InterPro" id="IPR002915">
    <property type="entry name" value="DeoC/FbaB/LacD_aldolase"/>
</dbReference>
<dbReference type="EC" id="4.1.2.4" evidence="3"/>
<dbReference type="Gene3D" id="3.20.20.70">
    <property type="entry name" value="Aldolase class I"/>
    <property type="match status" value="1"/>
</dbReference>
<dbReference type="Pfam" id="PF01791">
    <property type="entry name" value="DeoC"/>
    <property type="match status" value="1"/>
</dbReference>
<dbReference type="GO" id="GO:0009264">
    <property type="term" value="P:deoxyribonucleotide catabolic process"/>
    <property type="evidence" value="ECO:0007669"/>
    <property type="project" value="UniProtKB-UniRule"/>
</dbReference>
<evidence type="ECO:0000256" key="3">
    <source>
        <dbReference type="NCBIfam" id="TIGR00126"/>
    </source>
</evidence>
<dbReference type="GO" id="GO:0004139">
    <property type="term" value="F:deoxyribose-phosphate aldolase activity"/>
    <property type="evidence" value="ECO:0007669"/>
    <property type="project" value="UniProtKB-UniRule"/>
</dbReference>
<comment type="caution">
    <text evidence="4">The sequence shown here is derived from an EMBL/GenBank/DDBJ whole genome shotgun (WGS) entry which is preliminary data.</text>
</comment>
<dbReference type="SMART" id="SM01133">
    <property type="entry name" value="DeoC"/>
    <property type="match status" value="1"/>
</dbReference>
<reference evidence="4 5" key="1">
    <citation type="submission" date="2022-12" db="EMBL/GenBank/DDBJ databases">
        <title>Metagenome assembled genome from gulf of manar.</title>
        <authorList>
            <person name="Kohli P."/>
            <person name="Pk S."/>
            <person name="Venkata Ramana C."/>
            <person name="Sasikala C."/>
        </authorList>
    </citation>
    <scope>NUCLEOTIDE SEQUENCE [LARGE SCALE GENOMIC DNA]</scope>
    <source>
        <strain evidence="4">JB008</strain>
    </source>
</reference>
<dbReference type="PANTHER" id="PTHR10889">
    <property type="entry name" value="DEOXYRIBOSE-PHOSPHATE ALDOLASE"/>
    <property type="match status" value="1"/>
</dbReference>
<name>A0AAJ1IAX7_9SPIO</name>
<dbReference type="Proteomes" id="UP001221217">
    <property type="component" value="Unassembled WGS sequence"/>
</dbReference>
<dbReference type="CDD" id="cd00959">
    <property type="entry name" value="DeoC"/>
    <property type="match status" value="1"/>
</dbReference>
<dbReference type="PIRSF" id="PIRSF001357">
    <property type="entry name" value="DeoC"/>
    <property type="match status" value="1"/>
</dbReference>
<organism evidence="4 5">
    <name type="scientific">Candidatus Thalassospirochaeta sargassi</name>
    <dbReference type="NCBI Taxonomy" id="3119039"/>
    <lineage>
        <taxon>Bacteria</taxon>
        <taxon>Pseudomonadati</taxon>
        <taxon>Spirochaetota</taxon>
        <taxon>Spirochaetia</taxon>
        <taxon>Spirochaetales</taxon>
        <taxon>Spirochaetaceae</taxon>
        <taxon>Candidatus Thalassospirochaeta</taxon>
    </lineage>
</organism>
<evidence type="ECO:0000313" key="4">
    <source>
        <dbReference type="EMBL" id="MDC7225922.1"/>
    </source>
</evidence>
<evidence type="ECO:0000313" key="5">
    <source>
        <dbReference type="Proteomes" id="UP001221217"/>
    </source>
</evidence>
<keyword evidence="4" id="KW-0456">Lyase</keyword>
<dbReference type="EMBL" id="JAQQAL010000010">
    <property type="protein sequence ID" value="MDC7225922.1"/>
    <property type="molecule type" value="Genomic_DNA"/>
</dbReference>
<dbReference type="AlphaFoldDB" id="A0AAJ1IAX7"/>
<keyword evidence="2" id="KW-0704">Schiff base</keyword>
<dbReference type="InterPro" id="IPR013785">
    <property type="entry name" value="Aldolase_TIM"/>
</dbReference>
<evidence type="ECO:0000256" key="1">
    <source>
        <dbReference type="ARBA" id="ARBA00022490"/>
    </source>
</evidence>
<dbReference type="NCBIfam" id="TIGR00126">
    <property type="entry name" value="deoC"/>
    <property type="match status" value="1"/>
</dbReference>
<dbReference type="PANTHER" id="PTHR10889:SF1">
    <property type="entry name" value="DEOXYRIBOSE-PHOSPHATE ALDOLASE"/>
    <property type="match status" value="1"/>
</dbReference>
<accession>A0AAJ1IAX7</accession>
<dbReference type="InterPro" id="IPR011343">
    <property type="entry name" value="DeoC"/>
</dbReference>
<gene>
    <name evidence="4" type="primary">deoC</name>
    <name evidence="4" type="ORF">PQJ61_04060</name>
</gene>
<keyword evidence="1" id="KW-0963">Cytoplasm</keyword>
<proteinExistence type="predicted"/>
<sequence>MLKKEDFAAMTDLACVKTNTTIKELEKMTELANRWDFIGIYALPAHNEYIKQRLKADSSTFIGGAVGFPSGGISTAMKIRETRELIGFGCGEIDMVINQTWLKAGMEKEYTEDIAGVVKAAGGKIVKVIIEVGYLTDEEIYKASKLAAEAGASFIKTATGWPETGADFNNIKIIDRALSGTGCGIKAAGGIRDAETAVKMIELGATRFGCSLGSAEAIIESL</sequence>
<dbReference type="SUPFAM" id="SSF51569">
    <property type="entry name" value="Aldolase"/>
    <property type="match status" value="1"/>
</dbReference>
<evidence type="ECO:0000256" key="2">
    <source>
        <dbReference type="ARBA" id="ARBA00023270"/>
    </source>
</evidence>